<dbReference type="UniPathway" id="UPA00253">
    <property type="reaction ID" value="UER00334"/>
</dbReference>
<feature type="domain" description="CN hydrolase" evidence="10">
    <location>
        <begin position="1"/>
        <end position="254"/>
    </location>
</feature>
<dbReference type="HOGENOM" id="CLU_022313_2_0_9"/>
<dbReference type="InterPro" id="IPR014445">
    <property type="entry name" value="Gln-dep_NAD_synthase"/>
</dbReference>
<name>C8W454_DESAS</name>
<dbReference type="PIRSF" id="PIRSF006630">
    <property type="entry name" value="NADS_GAT"/>
    <property type="match status" value="1"/>
</dbReference>
<evidence type="ECO:0000313" key="12">
    <source>
        <dbReference type="Proteomes" id="UP000002217"/>
    </source>
</evidence>
<dbReference type="Pfam" id="PF00795">
    <property type="entry name" value="CN_hydrolase"/>
    <property type="match status" value="1"/>
</dbReference>
<evidence type="ECO:0000256" key="5">
    <source>
        <dbReference type="ARBA" id="ARBA00022840"/>
    </source>
</evidence>
<comment type="similarity">
    <text evidence="2 7 8">In the C-terminal section; belongs to the NAD synthetase family.</text>
</comment>
<feature type="binding site" evidence="7">
    <location>
        <position position="190"/>
    </location>
    <ligand>
        <name>L-glutamine</name>
        <dbReference type="ChEBI" id="CHEBI:58359"/>
    </ligand>
</feature>
<dbReference type="PROSITE" id="PS50263">
    <property type="entry name" value="CN_HYDROLASE"/>
    <property type="match status" value="1"/>
</dbReference>
<comment type="catalytic activity">
    <reaction evidence="7 8">
        <text>deamido-NAD(+) + L-glutamine + ATP + H2O = L-glutamate + AMP + diphosphate + NAD(+) + H(+)</text>
        <dbReference type="Rhea" id="RHEA:24384"/>
        <dbReference type="ChEBI" id="CHEBI:15377"/>
        <dbReference type="ChEBI" id="CHEBI:15378"/>
        <dbReference type="ChEBI" id="CHEBI:29985"/>
        <dbReference type="ChEBI" id="CHEBI:30616"/>
        <dbReference type="ChEBI" id="CHEBI:33019"/>
        <dbReference type="ChEBI" id="CHEBI:57540"/>
        <dbReference type="ChEBI" id="CHEBI:58359"/>
        <dbReference type="ChEBI" id="CHEBI:58437"/>
        <dbReference type="ChEBI" id="CHEBI:456215"/>
        <dbReference type="EC" id="6.3.5.1"/>
    </reaction>
</comment>
<dbReference type="HAMAP" id="MF_02090">
    <property type="entry name" value="NadE_glutamine_dep"/>
    <property type="match status" value="1"/>
</dbReference>
<reference evidence="11 12" key="1">
    <citation type="journal article" date="2009" name="Stand. Genomic Sci.">
        <title>Complete genome sequence of Desulfotomaculum acetoxidans type strain (5575).</title>
        <authorList>
            <person name="Spring S."/>
            <person name="Lapidus A."/>
            <person name="Schroder M."/>
            <person name="Gleim D."/>
            <person name="Sims D."/>
            <person name="Meincke L."/>
            <person name="Glavina Del Rio T."/>
            <person name="Tice H."/>
            <person name="Copeland A."/>
            <person name="Cheng J.F."/>
            <person name="Lucas S."/>
            <person name="Chen F."/>
            <person name="Nolan M."/>
            <person name="Bruce D."/>
            <person name="Goodwin L."/>
            <person name="Pitluck S."/>
            <person name="Ivanova N."/>
            <person name="Mavromatis K."/>
            <person name="Mikhailova N."/>
            <person name="Pati A."/>
            <person name="Chen A."/>
            <person name="Palaniappan K."/>
            <person name="Land M."/>
            <person name="Hauser L."/>
            <person name="Chang Y.J."/>
            <person name="Jeffries C.D."/>
            <person name="Chain P."/>
            <person name="Saunders E."/>
            <person name="Brettin T."/>
            <person name="Detter J.C."/>
            <person name="Goker M."/>
            <person name="Bristow J."/>
            <person name="Eisen J.A."/>
            <person name="Markowitz V."/>
            <person name="Hugenholtz P."/>
            <person name="Kyrpides N.C."/>
            <person name="Klenk H.P."/>
            <person name="Han C."/>
        </authorList>
    </citation>
    <scope>NUCLEOTIDE SEQUENCE [LARGE SCALE GENOMIC DNA]</scope>
    <source>
        <strain evidence="12">ATCC 49208 / DSM 771 / VKM B-1644</strain>
    </source>
</reference>
<feature type="binding site" evidence="7">
    <location>
        <position position="529"/>
    </location>
    <ligand>
        <name>deamido-NAD(+)</name>
        <dbReference type="ChEBI" id="CHEBI:58437"/>
        <note>ligand shared between two neighboring subunits</note>
    </ligand>
</feature>
<gene>
    <name evidence="7" type="primary">nadE</name>
    <name evidence="11" type="ordered locus">Dtox_1036</name>
</gene>
<dbReference type="InterPro" id="IPR036526">
    <property type="entry name" value="C-N_Hydrolase_sf"/>
</dbReference>
<dbReference type="eggNOG" id="COG0388">
    <property type="taxonomic scope" value="Bacteria"/>
</dbReference>
<evidence type="ECO:0000313" key="11">
    <source>
        <dbReference type="EMBL" id="ACV61922.1"/>
    </source>
</evidence>
<feature type="binding site" evidence="7">
    <location>
        <position position="117"/>
    </location>
    <ligand>
        <name>L-glutamine</name>
        <dbReference type="ChEBI" id="CHEBI:58359"/>
    </ligand>
</feature>
<evidence type="ECO:0000256" key="7">
    <source>
        <dbReference type="HAMAP-Rule" id="MF_02090"/>
    </source>
</evidence>
<keyword evidence="5 7" id="KW-0067">ATP-binding</keyword>
<dbReference type="NCBIfam" id="TIGR00552">
    <property type="entry name" value="nadE"/>
    <property type="match status" value="1"/>
</dbReference>
<dbReference type="InterPro" id="IPR003694">
    <property type="entry name" value="NAD_synthase"/>
</dbReference>
<dbReference type="GO" id="GO:0003952">
    <property type="term" value="F:NAD+ synthase (glutamine-hydrolyzing) activity"/>
    <property type="evidence" value="ECO:0007669"/>
    <property type="project" value="UniProtKB-UniRule"/>
</dbReference>
<dbReference type="GO" id="GO:0009435">
    <property type="term" value="P:NAD+ biosynthetic process"/>
    <property type="evidence" value="ECO:0007669"/>
    <property type="project" value="UniProtKB-UniRule"/>
</dbReference>
<dbReference type="OrthoDB" id="9803818at2"/>
<dbReference type="Pfam" id="PF02540">
    <property type="entry name" value="NAD_synthase"/>
    <property type="match status" value="1"/>
</dbReference>
<keyword evidence="3 7" id="KW-0436">Ligase</keyword>
<dbReference type="Proteomes" id="UP000002217">
    <property type="component" value="Chromosome"/>
</dbReference>
<comment type="caution">
    <text evidence="7">Lacks conserved residue(s) required for the propagation of feature annotation.</text>
</comment>
<dbReference type="EC" id="6.3.5.1" evidence="7 8"/>
<dbReference type="SUPFAM" id="SSF56317">
    <property type="entry name" value="Carbon-nitrogen hydrolase"/>
    <property type="match status" value="1"/>
</dbReference>
<comment type="similarity">
    <text evidence="9">Belongs to the NAD synthetase family.</text>
</comment>
<accession>C8W454</accession>
<feature type="active site" description="Proton acceptor; for glutaminase activity" evidence="7">
    <location>
        <position position="41"/>
    </location>
</feature>
<dbReference type="PANTHER" id="PTHR23090:SF9">
    <property type="entry name" value="GLUTAMINE-DEPENDENT NAD(+) SYNTHETASE"/>
    <property type="match status" value="1"/>
</dbReference>
<feature type="active site" description="Nucleophile; for glutaminase activity" evidence="7">
    <location>
        <position position="147"/>
    </location>
</feature>
<dbReference type="Gene3D" id="3.40.50.620">
    <property type="entry name" value="HUPs"/>
    <property type="match status" value="1"/>
</dbReference>
<protein>
    <recommendedName>
        <fullName evidence="7 8">Glutamine-dependent NAD(+) synthetase</fullName>
        <ecNumber evidence="7 8">6.3.5.1</ecNumber>
    </recommendedName>
    <alternativeName>
        <fullName evidence="7 8">NAD(+) synthase [glutamine-hydrolyzing]</fullName>
    </alternativeName>
</protein>
<dbReference type="CDD" id="cd00553">
    <property type="entry name" value="NAD_synthase"/>
    <property type="match status" value="1"/>
</dbReference>
<dbReference type="NCBIfam" id="NF010588">
    <property type="entry name" value="PRK13981.1"/>
    <property type="match status" value="1"/>
</dbReference>
<dbReference type="PANTHER" id="PTHR23090">
    <property type="entry name" value="NH 3 /GLUTAMINE-DEPENDENT NAD + SYNTHETASE"/>
    <property type="match status" value="1"/>
</dbReference>
<evidence type="ECO:0000256" key="1">
    <source>
        <dbReference type="ARBA" id="ARBA00005188"/>
    </source>
</evidence>
<keyword evidence="12" id="KW-1185">Reference proteome</keyword>
<feature type="binding site" evidence="7">
    <location>
        <begin position="308"/>
        <end position="315"/>
    </location>
    <ligand>
        <name>ATP</name>
        <dbReference type="ChEBI" id="CHEBI:30616"/>
    </ligand>
</feature>
<feature type="active site" description="For glutaminase activity" evidence="7">
    <location>
        <position position="111"/>
    </location>
</feature>
<dbReference type="EMBL" id="CP001720">
    <property type="protein sequence ID" value="ACV61922.1"/>
    <property type="molecule type" value="Genomic_DNA"/>
</dbReference>
<dbReference type="GO" id="GO:0008795">
    <property type="term" value="F:NAD+ synthase activity"/>
    <property type="evidence" value="ECO:0007669"/>
    <property type="project" value="UniProtKB-UniRule"/>
</dbReference>
<dbReference type="eggNOG" id="COG0171">
    <property type="taxonomic scope" value="Bacteria"/>
</dbReference>
<dbReference type="InterPro" id="IPR014729">
    <property type="entry name" value="Rossmann-like_a/b/a_fold"/>
</dbReference>
<feature type="binding site" evidence="7">
    <location>
        <position position="390"/>
    </location>
    <ligand>
        <name>deamido-NAD(+)</name>
        <dbReference type="ChEBI" id="CHEBI:58437"/>
        <note>ligand shared between two neighboring subunits</note>
    </ligand>
</feature>
<comment type="pathway">
    <text evidence="1 7 8">Cofactor biosynthesis; NAD(+) biosynthesis; NAD(+) from deamido-NAD(+) (L-Gln route): step 1/1.</text>
</comment>
<dbReference type="CDD" id="cd07570">
    <property type="entry name" value="GAT_Gln-NAD-synth"/>
    <property type="match status" value="1"/>
</dbReference>
<dbReference type="GO" id="GO:0004359">
    <property type="term" value="F:glutaminase activity"/>
    <property type="evidence" value="ECO:0007669"/>
    <property type="project" value="InterPro"/>
</dbReference>
<dbReference type="GO" id="GO:0005524">
    <property type="term" value="F:ATP binding"/>
    <property type="evidence" value="ECO:0007669"/>
    <property type="project" value="UniProtKB-UniRule"/>
</dbReference>
<dbReference type="SUPFAM" id="SSF52402">
    <property type="entry name" value="Adenine nucleotide alpha hydrolases-like"/>
    <property type="match status" value="1"/>
</dbReference>
<dbReference type="InterPro" id="IPR022310">
    <property type="entry name" value="NAD/GMP_synthase"/>
</dbReference>
<feature type="binding site" evidence="7">
    <location>
        <position position="184"/>
    </location>
    <ligand>
        <name>L-glutamine</name>
        <dbReference type="ChEBI" id="CHEBI:58359"/>
    </ligand>
</feature>
<organism evidence="11 12">
    <name type="scientific">Desulfofarcimen acetoxidans (strain ATCC 49208 / DSM 771 / KCTC 5769 / VKM B-1644 / 5575)</name>
    <name type="common">Desulfotomaculum acetoxidans</name>
    <dbReference type="NCBI Taxonomy" id="485916"/>
    <lineage>
        <taxon>Bacteria</taxon>
        <taxon>Bacillati</taxon>
        <taxon>Bacillota</taxon>
        <taxon>Clostridia</taxon>
        <taxon>Eubacteriales</taxon>
        <taxon>Peptococcaceae</taxon>
        <taxon>Desulfofarcimen</taxon>
    </lineage>
</organism>
<evidence type="ECO:0000256" key="9">
    <source>
        <dbReference type="RuleBase" id="RU003811"/>
    </source>
</evidence>
<comment type="function">
    <text evidence="7">Catalyzes the ATP-dependent amidation of deamido-NAD to form NAD. Uses L-glutamine as a nitrogen source.</text>
</comment>
<keyword evidence="6 7" id="KW-0520">NAD</keyword>
<dbReference type="GO" id="GO:0005737">
    <property type="term" value="C:cytoplasm"/>
    <property type="evidence" value="ECO:0007669"/>
    <property type="project" value="InterPro"/>
</dbReference>
<dbReference type="RefSeq" id="WP_015756637.1">
    <property type="nucleotide sequence ID" value="NC_013216.1"/>
</dbReference>
<evidence type="ECO:0000256" key="2">
    <source>
        <dbReference type="ARBA" id="ARBA00007145"/>
    </source>
</evidence>
<feature type="binding site" evidence="7">
    <location>
        <position position="414"/>
    </location>
    <ligand>
        <name>ATP</name>
        <dbReference type="ChEBI" id="CHEBI:30616"/>
    </ligand>
</feature>
<keyword evidence="4 7" id="KW-0547">Nucleotide-binding</keyword>
<dbReference type="STRING" id="485916.Dtox_1036"/>
<evidence type="ECO:0000256" key="8">
    <source>
        <dbReference type="PIRNR" id="PIRNR006630"/>
    </source>
</evidence>
<dbReference type="Gene3D" id="3.60.110.10">
    <property type="entry name" value="Carbon-nitrogen hydrolase"/>
    <property type="match status" value="1"/>
</dbReference>
<sequence>MKIALAQINPTIGDLTGNSAKIKQYLNKALQAGVDLMICPELAVTGYPPKDLLYRKEFLREVNQVVERDILPCTGDIGLILGVPVEGDGEDDLYNSAIVMENGKIISLHDKTLLPNYDVFDEKRYFKPGLIRMPLHFRDLVLGVTICEDIWNDKDYWPRQKYAVDPVQELADRGIEIIINIAASPYHYGKQNLRMQIMQQLAKKYRLHIIYVNQVGGNDELIFDGCSMVVNKHGQVVRKAKSFAEDFLVFEIDDLREKESVSEKFFPAAGQTQLHEAGEENIASVHDALVLGIRDYIGKIGFNKALIGLSGGIDSAVTAALAVAALGKENVLGVAMPSRYSSAGSKSDAEKLAANLGIDFRIIPVESIFDVFLTVFNQGANPLMDLAEENIQARIRGSILMFLSNREDYFVLTTGNKSETAVGYCTLYGDMCGSLAVIGDVPKVMVYELARYINRQNEVIPETTIIKAPSAELRPDQLDQDSLPPYDILDEIIRLYVEEGKSSEEIAVLGYEPLLINNIIRKINAAEYKRQQAAPTLRVTSKAFGSGRRMPIVQRWHK</sequence>
<evidence type="ECO:0000259" key="10">
    <source>
        <dbReference type="PROSITE" id="PS50263"/>
    </source>
</evidence>
<proteinExistence type="inferred from homology"/>
<dbReference type="KEGG" id="dae:Dtox_1036"/>
<dbReference type="FunFam" id="3.40.50.620:FF:000106">
    <property type="entry name" value="Glutamine-dependent NAD(+) synthetase"/>
    <property type="match status" value="1"/>
</dbReference>
<evidence type="ECO:0000256" key="3">
    <source>
        <dbReference type="ARBA" id="ARBA00022598"/>
    </source>
</evidence>
<evidence type="ECO:0000256" key="4">
    <source>
        <dbReference type="ARBA" id="ARBA00022741"/>
    </source>
</evidence>
<evidence type="ECO:0000256" key="6">
    <source>
        <dbReference type="ARBA" id="ARBA00023027"/>
    </source>
</evidence>
<dbReference type="AlphaFoldDB" id="C8W454"/>
<feature type="binding site" evidence="7">
    <location>
        <position position="419"/>
    </location>
    <ligand>
        <name>deamido-NAD(+)</name>
        <dbReference type="ChEBI" id="CHEBI:58437"/>
        <note>ligand shared between two neighboring subunits</note>
    </ligand>
</feature>
<dbReference type="InterPro" id="IPR003010">
    <property type="entry name" value="C-N_Hydrolase"/>
</dbReference>